<dbReference type="InterPro" id="IPR000014">
    <property type="entry name" value="PAS"/>
</dbReference>
<keyword evidence="10" id="KW-1185">Reference proteome</keyword>
<evidence type="ECO:0000256" key="1">
    <source>
        <dbReference type="ARBA" id="ARBA00000085"/>
    </source>
</evidence>
<protein>
    <recommendedName>
        <fullName evidence="2">histidine kinase</fullName>
        <ecNumber evidence="2">2.7.13.3</ecNumber>
    </recommendedName>
</protein>
<dbReference type="PANTHER" id="PTHR43065:SF42">
    <property type="entry name" value="TWO-COMPONENT SENSOR PPRA"/>
    <property type="match status" value="1"/>
</dbReference>
<dbReference type="SUPFAM" id="SSF55874">
    <property type="entry name" value="ATPase domain of HSP90 chaperone/DNA topoisomerase II/histidine kinase"/>
    <property type="match status" value="1"/>
</dbReference>
<keyword evidence="5" id="KW-0812">Transmembrane</keyword>
<evidence type="ECO:0000259" key="7">
    <source>
        <dbReference type="PROSITE" id="PS50110"/>
    </source>
</evidence>
<evidence type="ECO:0000313" key="9">
    <source>
        <dbReference type="EMBL" id="GFE48895.1"/>
    </source>
</evidence>
<comment type="catalytic activity">
    <reaction evidence="1">
        <text>ATP + protein L-histidine = ADP + protein N-phospho-L-histidine.</text>
        <dbReference type="EC" id="2.7.13.3"/>
    </reaction>
</comment>
<dbReference type="InterPro" id="IPR004358">
    <property type="entry name" value="Sig_transdc_His_kin-like_C"/>
</dbReference>
<dbReference type="AlphaFoldDB" id="A0A640VPU8"/>
<organism evidence="9 10">
    <name type="scientific">Roseobacter cerasinus</name>
    <dbReference type="NCBI Taxonomy" id="2602289"/>
    <lineage>
        <taxon>Bacteria</taxon>
        <taxon>Pseudomonadati</taxon>
        <taxon>Pseudomonadota</taxon>
        <taxon>Alphaproteobacteria</taxon>
        <taxon>Rhodobacterales</taxon>
        <taxon>Roseobacteraceae</taxon>
        <taxon>Roseobacter</taxon>
    </lineage>
</organism>
<keyword evidence="3 4" id="KW-0597">Phosphoprotein</keyword>
<proteinExistence type="predicted"/>
<dbReference type="InterPro" id="IPR035965">
    <property type="entry name" value="PAS-like_dom_sf"/>
</dbReference>
<comment type="caution">
    <text evidence="9">The sequence shown here is derived from an EMBL/GenBank/DDBJ whole genome shotgun (WGS) entry which is preliminary data.</text>
</comment>
<evidence type="ECO:0000256" key="3">
    <source>
        <dbReference type="ARBA" id="ARBA00022553"/>
    </source>
</evidence>
<dbReference type="InterPro" id="IPR036890">
    <property type="entry name" value="HATPase_C_sf"/>
</dbReference>
<evidence type="ECO:0000313" key="10">
    <source>
        <dbReference type="Proteomes" id="UP000436522"/>
    </source>
</evidence>
<feature type="transmembrane region" description="Helical" evidence="5">
    <location>
        <begin position="143"/>
        <end position="169"/>
    </location>
</feature>
<dbReference type="EC" id="2.7.13.3" evidence="2"/>
<dbReference type="SUPFAM" id="SSF52172">
    <property type="entry name" value="CheY-like"/>
    <property type="match status" value="1"/>
</dbReference>
<dbReference type="SUPFAM" id="SSF47384">
    <property type="entry name" value="Homodimeric domain of signal transducing histidine kinase"/>
    <property type="match status" value="1"/>
</dbReference>
<dbReference type="PROSITE" id="PS50112">
    <property type="entry name" value="PAS"/>
    <property type="match status" value="1"/>
</dbReference>
<feature type="domain" description="PAS" evidence="8">
    <location>
        <begin position="233"/>
        <end position="269"/>
    </location>
</feature>
<dbReference type="Gene3D" id="3.40.50.2300">
    <property type="match status" value="1"/>
</dbReference>
<keyword evidence="5" id="KW-0472">Membrane</keyword>
<evidence type="ECO:0000256" key="5">
    <source>
        <dbReference type="SAM" id="Phobius"/>
    </source>
</evidence>
<evidence type="ECO:0000259" key="8">
    <source>
        <dbReference type="PROSITE" id="PS50112"/>
    </source>
</evidence>
<feature type="domain" description="Response regulatory" evidence="7">
    <location>
        <begin position="644"/>
        <end position="758"/>
    </location>
</feature>
<dbReference type="InterPro" id="IPR003594">
    <property type="entry name" value="HATPase_dom"/>
</dbReference>
<dbReference type="PROSITE" id="PS50110">
    <property type="entry name" value="RESPONSE_REGULATORY"/>
    <property type="match status" value="1"/>
</dbReference>
<dbReference type="PROSITE" id="PS50109">
    <property type="entry name" value="HIS_KIN"/>
    <property type="match status" value="1"/>
</dbReference>
<dbReference type="Pfam" id="PF17149">
    <property type="entry name" value="CHASE5"/>
    <property type="match status" value="1"/>
</dbReference>
<reference evidence="9 10" key="1">
    <citation type="submission" date="2019-12" db="EMBL/GenBank/DDBJ databases">
        <title>Roseobacter cerasinus sp. nov., isolated from seawater around aquaculture.</title>
        <authorList>
            <person name="Muramatsu S."/>
            <person name="Takabe Y."/>
            <person name="Mori K."/>
            <person name="Takaichi S."/>
            <person name="Hanada S."/>
        </authorList>
    </citation>
    <scope>NUCLEOTIDE SEQUENCE [LARGE SCALE GENOMIC DNA]</scope>
    <source>
        <strain evidence="9 10">AI77</strain>
    </source>
</reference>
<evidence type="ECO:0000256" key="2">
    <source>
        <dbReference type="ARBA" id="ARBA00012438"/>
    </source>
</evidence>
<dbReference type="PRINTS" id="PR00344">
    <property type="entry name" value="BCTRLSENSOR"/>
</dbReference>
<dbReference type="Gene3D" id="3.30.565.10">
    <property type="entry name" value="Histidine kinase-like ATPase, C-terminal domain"/>
    <property type="match status" value="1"/>
</dbReference>
<dbReference type="RefSeq" id="WP_159974744.1">
    <property type="nucleotide sequence ID" value="NZ_BLIV01000001.1"/>
</dbReference>
<gene>
    <name evidence="9" type="ORF">So717_06480</name>
</gene>
<accession>A0A640VPU8</accession>
<dbReference type="InterPro" id="IPR011006">
    <property type="entry name" value="CheY-like_superfamily"/>
</dbReference>
<dbReference type="InterPro" id="IPR033414">
    <property type="entry name" value="Sensor_dom"/>
</dbReference>
<dbReference type="PANTHER" id="PTHR43065">
    <property type="entry name" value="SENSOR HISTIDINE KINASE"/>
    <property type="match status" value="1"/>
</dbReference>
<dbReference type="InterPro" id="IPR001789">
    <property type="entry name" value="Sig_transdc_resp-reg_receiver"/>
</dbReference>
<dbReference type="SMART" id="SM00387">
    <property type="entry name" value="HATPase_c"/>
    <property type="match status" value="1"/>
</dbReference>
<dbReference type="InterPro" id="IPR003661">
    <property type="entry name" value="HisK_dim/P_dom"/>
</dbReference>
<dbReference type="Proteomes" id="UP000436522">
    <property type="component" value="Unassembled WGS sequence"/>
</dbReference>
<feature type="modified residue" description="4-aspartylphosphate" evidence="4">
    <location>
        <position position="694"/>
    </location>
</feature>
<dbReference type="Pfam" id="PF02518">
    <property type="entry name" value="HATPase_c"/>
    <property type="match status" value="1"/>
</dbReference>
<dbReference type="SMART" id="SM00388">
    <property type="entry name" value="HisKA"/>
    <property type="match status" value="1"/>
</dbReference>
<dbReference type="Pfam" id="PF00072">
    <property type="entry name" value="Response_reg"/>
    <property type="match status" value="1"/>
</dbReference>
<dbReference type="SMART" id="SM00448">
    <property type="entry name" value="REC"/>
    <property type="match status" value="1"/>
</dbReference>
<dbReference type="SUPFAM" id="SSF55785">
    <property type="entry name" value="PYP-like sensor domain (PAS domain)"/>
    <property type="match status" value="1"/>
</dbReference>
<name>A0A640VPU8_9RHOB</name>
<dbReference type="Gene3D" id="1.10.287.130">
    <property type="match status" value="1"/>
</dbReference>
<evidence type="ECO:0000259" key="6">
    <source>
        <dbReference type="PROSITE" id="PS50109"/>
    </source>
</evidence>
<feature type="transmembrane region" description="Helical" evidence="5">
    <location>
        <begin position="13"/>
        <end position="35"/>
    </location>
</feature>
<dbReference type="GO" id="GO:0000155">
    <property type="term" value="F:phosphorelay sensor kinase activity"/>
    <property type="evidence" value="ECO:0007669"/>
    <property type="project" value="InterPro"/>
</dbReference>
<dbReference type="OrthoDB" id="9796100at2"/>
<feature type="domain" description="Histidine kinase" evidence="6">
    <location>
        <begin position="376"/>
        <end position="623"/>
    </location>
</feature>
<keyword evidence="5" id="KW-1133">Transmembrane helix</keyword>
<dbReference type="InterPro" id="IPR005467">
    <property type="entry name" value="His_kinase_dom"/>
</dbReference>
<dbReference type="InterPro" id="IPR036097">
    <property type="entry name" value="HisK_dim/P_sf"/>
</dbReference>
<sequence>MDRPKSNWLALKLLLWVLALNAFLSLIATSVQLYLNFDRQNRALEDITQQVERGFGQSLSFALWSFDLQQVEQILDGVHSGADIATLRLTSDQGRTWFRGPERPDEVLQDRVIELVYTDPARGQAVVGVLDVGLSRARIWSELYAQVLVLFFANLAKTGFASVAILLVFRSLVSRHLRQISSYVSQPYWLTEEDNLTLERSESTRDDDLEAIVSAINTTRDRFEDLDRERATASQQLRLVLDTTMNGIIGLDHSGVVNVINPAARHMLGGKSESTPFPWPEAIKFLDIADLHPLDASADPINRALAGQSLHGETHLMTRAGESENRYVRVSSTVVEDELSDLRCVIVLDDVSQLEKNRQQIERRGRLDALGQLTGGIAHDFNNLLATILYAMQLTRADNISPRSDRVLATALSAVGRGRELTGRLLAFAKRQPGLAKSRNASEIFGEFEALVRPAIEANVELSFVPPDPDVLIYCDQGQLDNALLNLVLNSRDAIMRSSKGSAIIVKARGLDELDADLILRRENLHAYITQGMKQEHAQDVARHDEKAYRYVEISVTDDGPGMSEEIKSRAIDPFFTTKDSNSGSGLGLSMVYGFIQQSDGEFRIYSELGFGTTIRMILPRGSPDNEREEPVPRLPARRGTGQYVLVVEDEENLIAVMEDLIEELGFRFRAARSGQDALDVLGSGVPVDVMLTDIVMPGGIGGFELASKVRKLRPDLPIIYMSGYTGFTSTEMGDVVAPMLQKPCPPVELAEALYGALEPKEKGAKDAES</sequence>
<dbReference type="Gene3D" id="3.30.450.20">
    <property type="entry name" value="PAS domain"/>
    <property type="match status" value="1"/>
</dbReference>
<dbReference type="EMBL" id="BLIV01000001">
    <property type="protein sequence ID" value="GFE48895.1"/>
    <property type="molecule type" value="Genomic_DNA"/>
</dbReference>
<evidence type="ECO:0000256" key="4">
    <source>
        <dbReference type="PROSITE-ProRule" id="PRU00169"/>
    </source>
</evidence>